<proteinExistence type="predicted"/>
<evidence type="ECO:0000313" key="2">
    <source>
        <dbReference type="EMBL" id="CAA9300827.1"/>
    </source>
</evidence>
<name>A0A6J4KBJ0_9ACTN</name>
<dbReference type="EMBL" id="CADCTS010000186">
    <property type="protein sequence ID" value="CAA9300827.1"/>
    <property type="molecule type" value="Genomic_DNA"/>
</dbReference>
<sequence>PLLVRAVHQSTLTDALERAGSAVRRSRVSGDAAADDA</sequence>
<accession>A0A6J4KBJ0</accession>
<organism evidence="2">
    <name type="scientific">uncultured Friedmanniella sp</name>
    <dbReference type="NCBI Taxonomy" id="335381"/>
    <lineage>
        <taxon>Bacteria</taxon>
        <taxon>Bacillati</taxon>
        <taxon>Actinomycetota</taxon>
        <taxon>Actinomycetes</taxon>
        <taxon>Propionibacteriales</taxon>
        <taxon>Nocardioidaceae</taxon>
        <taxon>Friedmanniella</taxon>
        <taxon>environmental samples</taxon>
    </lineage>
</organism>
<feature type="region of interest" description="Disordered" evidence="1">
    <location>
        <begin position="15"/>
        <end position="37"/>
    </location>
</feature>
<dbReference type="AlphaFoldDB" id="A0A6J4KBJ0"/>
<gene>
    <name evidence="2" type="ORF">AVDCRST_MAG48-1308</name>
</gene>
<feature type="non-terminal residue" evidence="2">
    <location>
        <position position="1"/>
    </location>
</feature>
<evidence type="ECO:0000256" key="1">
    <source>
        <dbReference type="SAM" id="MobiDB-lite"/>
    </source>
</evidence>
<reference evidence="2" key="1">
    <citation type="submission" date="2020-02" db="EMBL/GenBank/DDBJ databases">
        <authorList>
            <person name="Meier V. D."/>
        </authorList>
    </citation>
    <scope>NUCLEOTIDE SEQUENCE</scope>
    <source>
        <strain evidence="2">AVDCRST_MAG48</strain>
    </source>
</reference>
<protein>
    <submittedName>
        <fullName evidence="2">Uncharacterized protein</fullName>
    </submittedName>
</protein>